<proteinExistence type="predicted"/>
<evidence type="ECO:0000313" key="2">
    <source>
        <dbReference type="Proteomes" id="UP000301870"/>
    </source>
</evidence>
<organism evidence="2 3">
    <name type="scientific">Spodoptera litura</name>
    <name type="common">Asian cotton leafworm</name>
    <dbReference type="NCBI Taxonomy" id="69820"/>
    <lineage>
        <taxon>Eukaryota</taxon>
        <taxon>Metazoa</taxon>
        <taxon>Ecdysozoa</taxon>
        <taxon>Arthropoda</taxon>
        <taxon>Hexapoda</taxon>
        <taxon>Insecta</taxon>
        <taxon>Pterygota</taxon>
        <taxon>Neoptera</taxon>
        <taxon>Endopterygota</taxon>
        <taxon>Lepidoptera</taxon>
        <taxon>Glossata</taxon>
        <taxon>Ditrysia</taxon>
        <taxon>Noctuoidea</taxon>
        <taxon>Noctuidae</taxon>
        <taxon>Amphipyrinae</taxon>
        <taxon>Spodoptera</taxon>
    </lineage>
</organism>
<keyword evidence="2" id="KW-1185">Reference proteome</keyword>
<keyword evidence="1" id="KW-0812">Transmembrane</keyword>
<dbReference type="AlphaFoldDB" id="A0A9J7IW36"/>
<dbReference type="RefSeq" id="XP_022827160.1">
    <property type="nucleotide sequence ID" value="XM_022971392.1"/>
</dbReference>
<reference evidence="3" key="1">
    <citation type="submission" date="2025-08" db="UniProtKB">
        <authorList>
            <consortium name="RefSeq"/>
        </authorList>
    </citation>
    <scope>IDENTIFICATION</scope>
    <source>
        <strain evidence="3">Ishihara</strain>
        <tissue evidence="3">Whole body</tissue>
    </source>
</reference>
<keyword evidence="1" id="KW-0472">Membrane</keyword>
<feature type="transmembrane region" description="Helical" evidence="1">
    <location>
        <begin position="66"/>
        <end position="87"/>
    </location>
</feature>
<sequence>MERFKKALILTKCCFCMDLKNGSLIILYYNLFSNSCNIVLYLMTLLAPGQGMIAKQEENDDSFSDAVIIIVIIISIVNVVVSIYGILGINRNIPRYVKIYLVYTLIYIAVIIFLVMLSVLTGHVDPAFIFWDIISILLYIYFYLVVRSYYLLMGAPSSPASK</sequence>
<accession>A0A9J7IW36</accession>
<name>A0A9J7IW36_SPOLT</name>
<dbReference type="GeneID" id="111356890"/>
<dbReference type="KEGG" id="sliu:111356890"/>
<dbReference type="OrthoDB" id="2354286at2759"/>
<feature type="transmembrane region" description="Helical" evidence="1">
    <location>
        <begin position="99"/>
        <end position="122"/>
    </location>
</feature>
<dbReference type="Proteomes" id="UP000301870">
    <property type="component" value="Chromosome 23"/>
</dbReference>
<feature type="transmembrane region" description="Helical" evidence="1">
    <location>
        <begin position="128"/>
        <end position="146"/>
    </location>
</feature>
<evidence type="ECO:0000256" key="1">
    <source>
        <dbReference type="SAM" id="Phobius"/>
    </source>
</evidence>
<evidence type="ECO:0000313" key="3">
    <source>
        <dbReference type="RefSeq" id="XP_022827160.1"/>
    </source>
</evidence>
<protein>
    <submittedName>
        <fullName evidence="3">Uncharacterized protein LOC111356890</fullName>
    </submittedName>
</protein>
<feature type="transmembrane region" description="Helical" evidence="1">
    <location>
        <begin position="27"/>
        <end position="46"/>
    </location>
</feature>
<gene>
    <name evidence="3" type="primary">LOC111356890</name>
</gene>
<keyword evidence="1" id="KW-1133">Transmembrane helix</keyword>